<organism evidence="4 5">
    <name type="scientific">Ornithinimicrobium cerasi</name>
    <dbReference type="NCBI Taxonomy" id="2248773"/>
    <lineage>
        <taxon>Bacteria</taxon>
        <taxon>Bacillati</taxon>
        <taxon>Actinomycetota</taxon>
        <taxon>Actinomycetes</taxon>
        <taxon>Micrococcales</taxon>
        <taxon>Ornithinimicrobiaceae</taxon>
        <taxon>Ornithinimicrobium</taxon>
    </lineage>
</organism>
<dbReference type="InterPro" id="IPR029056">
    <property type="entry name" value="Ribokinase-like"/>
</dbReference>
<keyword evidence="1" id="KW-0808">Transferase</keyword>
<dbReference type="InterPro" id="IPR011611">
    <property type="entry name" value="PfkB_dom"/>
</dbReference>
<keyword evidence="2 4" id="KW-0418">Kinase</keyword>
<evidence type="ECO:0000256" key="1">
    <source>
        <dbReference type="ARBA" id="ARBA00022679"/>
    </source>
</evidence>
<proteinExistence type="predicted"/>
<keyword evidence="5" id="KW-1185">Reference proteome</keyword>
<name>A0A285VFJ6_9MICO</name>
<gene>
    <name evidence="4" type="ORF">SAMN05421879_101131</name>
</gene>
<evidence type="ECO:0000256" key="2">
    <source>
        <dbReference type="ARBA" id="ARBA00022777"/>
    </source>
</evidence>
<dbReference type="Proteomes" id="UP000219688">
    <property type="component" value="Unassembled WGS sequence"/>
</dbReference>
<evidence type="ECO:0000313" key="4">
    <source>
        <dbReference type="EMBL" id="SOC51301.1"/>
    </source>
</evidence>
<dbReference type="PANTHER" id="PTHR10584">
    <property type="entry name" value="SUGAR KINASE"/>
    <property type="match status" value="1"/>
</dbReference>
<dbReference type="RefSeq" id="WP_097186368.1">
    <property type="nucleotide sequence ID" value="NZ_OBQK01000001.1"/>
</dbReference>
<reference evidence="5" key="1">
    <citation type="submission" date="2017-08" db="EMBL/GenBank/DDBJ databases">
        <authorList>
            <person name="Varghese N."/>
            <person name="Submissions S."/>
        </authorList>
    </citation>
    <scope>NUCLEOTIDE SEQUENCE [LARGE SCALE GENOMIC DNA]</scope>
    <source>
        <strain evidence="5">USBA17B2</strain>
    </source>
</reference>
<dbReference type="PANTHER" id="PTHR10584:SF166">
    <property type="entry name" value="RIBOKINASE"/>
    <property type="match status" value="1"/>
</dbReference>
<evidence type="ECO:0000259" key="3">
    <source>
        <dbReference type="Pfam" id="PF00294"/>
    </source>
</evidence>
<dbReference type="AlphaFoldDB" id="A0A285VFJ6"/>
<dbReference type="InterPro" id="IPR002173">
    <property type="entry name" value="Carboh/pur_kinase_PfkB_CS"/>
</dbReference>
<dbReference type="PROSITE" id="PS00584">
    <property type="entry name" value="PFKB_KINASES_2"/>
    <property type="match status" value="1"/>
</dbReference>
<dbReference type="Gene3D" id="3.40.1190.20">
    <property type="match status" value="1"/>
</dbReference>
<dbReference type="Pfam" id="PF00294">
    <property type="entry name" value="PfkB"/>
    <property type="match status" value="1"/>
</dbReference>
<protein>
    <submittedName>
        <fullName evidence="4">Sugar or nucleoside kinase, ribokinase family</fullName>
    </submittedName>
</protein>
<evidence type="ECO:0000313" key="5">
    <source>
        <dbReference type="Proteomes" id="UP000219688"/>
    </source>
</evidence>
<accession>A0A285VFJ6</accession>
<dbReference type="SUPFAM" id="SSF53613">
    <property type="entry name" value="Ribokinase-like"/>
    <property type="match status" value="1"/>
</dbReference>
<feature type="domain" description="Carbohydrate kinase PfkB" evidence="3">
    <location>
        <begin position="208"/>
        <end position="282"/>
    </location>
</feature>
<dbReference type="EMBL" id="OBQK01000001">
    <property type="protein sequence ID" value="SOC51301.1"/>
    <property type="molecule type" value="Genomic_DNA"/>
</dbReference>
<dbReference type="GO" id="GO:0016301">
    <property type="term" value="F:kinase activity"/>
    <property type="evidence" value="ECO:0007669"/>
    <property type="project" value="UniProtKB-KW"/>
</dbReference>
<sequence>MTGGDARRPSALVISGASWNRMVRVPELPRGGPQTIFAEGSHEALGSSGAGKALNLRVCGVDVALWCRLGDDAPGRRVREALSRAGVEALVEDDPAGTMEHVNLMDPAGGRVSVFVVRGSLDEPVGEPWRSELIRRAVGADLVAVTIFEQTRSLLAPLRAAGVPLWVDVHDHDGVNPYHRDYVEAASFLQLSSVAMPGWRSFAEGRVRAGATAVVCTHGADGASVVTAEGWVEVPAVPVAEVLDTNGAGDAFFAGFASGWVAGLDVVTCARRGAERAGAAVGSWELA</sequence>